<dbReference type="Gene3D" id="3.30.70.1050">
    <property type="entry name" value="Trigger factor ribosome-binding domain"/>
    <property type="match status" value="1"/>
</dbReference>
<dbReference type="AlphaFoldDB" id="A0A2P8FFR4"/>
<dbReference type="InterPro" id="IPR005215">
    <property type="entry name" value="Trig_fac"/>
</dbReference>
<reference evidence="16 17" key="1">
    <citation type="submission" date="2018-03" db="EMBL/GenBank/DDBJ databases">
        <title>Genomic Encyclopedia of Archaeal and Bacterial Type Strains, Phase II (KMG-II): from individual species to whole genera.</title>
        <authorList>
            <person name="Goeker M."/>
        </authorList>
    </citation>
    <scope>NUCLEOTIDE SEQUENCE [LARGE SCALE GENOMIC DNA]</scope>
    <source>
        <strain evidence="16 17">DSM 100673</strain>
    </source>
</reference>
<evidence type="ECO:0000256" key="14">
    <source>
        <dbReference type="RuleBase" id="RU003914"/>
    </source>
</evidence>
<dbReference type="InterPro" id="IPR036611">
    <property type="entry name" value="Trigger_fac_ribosome-bd_sf"/>
</dbReference>
<dbReference type="HAMAP" id="MF_00303">
    <property type="entry name" value="Trigger_factor_Tig"/>
    <property type="match status" value="1"/>
</dbReference>
<dbReference type="SUPFAM" id="SSF109998">
    <property type="entry name" value="Triger factor/SurA peptide-binding domain-like"/>
    <property type="match status" value="1"/>
</dbReference>
<evidence type="ECO:0000256" key="11">
    <source>
        <dbReference type="ARBA" id="ARBA00029986"/>
    </source>
</evidence>
<comment type="caution">
    <text evidence="16">The sequence shown here is derived from an EMBL/GenBank/DDBJ whole genome shotgun (WGS) entry which is preliminary data.</text>
</comment>
<dbReference type="Pfam" id="PF00254">
    <property type="entry name" value="FKBP_C"/>
    <property type="match status" value="1"/>
</dbReference>
<dbReference type="InterPro" id="IPR037041">
    <property type="entry name" value="Trigger_fac_C_sf"/>
</dbReference>
<proteinExistence type="inferred from homology"/>
<dbReference type="NCBIfam" id="TIGR00115">
    <property type="entry name" value="tig"/>
    <property type="match status" value="1"/>
</dbReference>
<evidence type="ECO:0000313" key="16">
    <source>
        <dbReference type="EMBL" id="PSL20555.1"/>
    </source>
</evidence>
<evidence type="ECO:0000313" key="17">
    <source>
        <dbReference type="Proteomes" id="UP000240418"/>
    </source>
</evidence>
<dbReference type="Pfam" id="PF05697">
    <property type="entry name" value="Trigger_N"/>
    <property type="match status" value="1"/>
</dbReference>
<dbReference type="PIRSF" id="PIRSF003095">
    <property type="entry name" value="Trigger_factor"/>
    <property type="match status" value="1"/>
</dbReference>
<keyword evidence="9 12" id="KW-0131">Cell cycle</keyword>
<protein>
    <recommendedName>
        <fullName evidence="4 12">Trigger factor</fullName>
        <shortName evidence="12">TF</shortName>
        <ecNumber evidence="3 12">5.2.1.8</ecNumber>
    </recommendedName>
    <alternativeName>
        <fullName evidence="11 12">PPIase</fullName>
    </alternativeName>
</protein>
<dbReference type="GO" id="GO:0005737">
    <property type="term" value="C:cytoplasm"/>
    <property type="evidence" value="ECO:0007669"/>
    <property type="project" value="UniProtKB-SubCell"/>
</dbReference>
<evidence type="ECO:0000256" key="7">
    <source>
        <dbReference type="ARBA" id="ARBA00023186"/>
    </source>
</evidence>
<dbReference type="OrthoDB" id="9767721at2"/>
<dbReference type="GO" id="GO:0003755">
    <property type="term" value="F:peptidyl-prolyl cis-trans isomerase activity"/>
    <property type="evidence" value="ECO:0007669"/>
    <property type="project" value="UniProtKB-UniRule"/>
</dbReference>
<keyword evidence="8 12" id="KW-0413">Isomerase</keyword>
<dbReference type="GO" id="GO:0015031">
    <property type="term" value="P:protein transport"/>
    <property type="evidence" value="ECO:0007669"/>
    <property type="project" value="UniProtKB-UniRule"/>
</dbReference>
<dbReference type="Gene3D" id="3.10.50.40">
    <property type="match status" value="1"/>
</dbReference>
<dbReference type="Gene3D" id="1.10.3120.10">
    <property type="entry name" value="Trigger factor, C-terminal domain"/>
    <property type="match status" value="1"/>
</dbReference>
<feature type="domain" description="PPIase FKBP-type" evidence="15">
    <location>
        <begin position="166"/>
        <end position="234"/>
    </location>
</feature>
<dbReference type="SUPFAM" id="SSF102735">
    <property type="entry name" value="Trigger factor ribosome-binding domain"/>
    <property type="match status" value="1"/>
</dbReference>
<comment type="domain">
    <text evidence="12">Consists of 3 domains; the N-terminus binds the ribosome, the middle domain has PPIase activity, while the C-terminus has intrinsic chaperone activity on its own.</text>
</comment>
<comment type="similarity">
    <text evidence="2 12 14">Belongs to the FKBP-type PPIase family. Tig subfamily.</text>
</comment>
<dbReference type="InterPro" id="IPR046357">
    <property type="entry name" value="PPIase_dom_sf"/>
</dbReference>
<evidence type="ECO:0000256" key="10">
    <source>
        <dbReference type="ARBA" id="ARBA00024849"/>
    </source>
</evidence>
<dbReference type="EMBL" id="PYGJ01000003">
    <property type="protein sequence ID" value="PSL20555.1"/>
    <property type="molecule type" value="Genomic_DNA"/>
</dbReference>
<keyword evidence="12" id="KW-0963">Cytoplasm</keyword>
<dbReference type="RefSeq" id="WP_106607769.1">
    <property type="nucleotide sequence ID" value="NZ_PYGJ01000003.1"/>
</dbReference>
<evidence type="ECO:0000256" key="5">
    <source>
        <dbReference type="ARBA" id="ARBA00022618"/>
    </source>
</evidence>
<evidence type="ECO:0000256" key="6">
    <source>
        <dbReference type="ARBA" id="ARBA00023110"/>
    </source>
</evidence>
<evidence type="ECO:0000256" key="4">
    <source>
        <dbReference type="ARBA" id="ARBA00016902"/>
    </source>
</evidence>
<keyword evidence="7 12" id="KW-0143">Chaperone</keyword>
<evidence type="ECO:0000256" key="12">
    <source>
        <dbReference type="HAMAP-Rule" id="MF_00303"/>
    </source>
</evidence>
<evidence type="ECO:0000256" key="8">
    <source>
        <dbReference type="ARBA" id="ARBA00023235"/>
    </source>
</evidence>
<dbReference type="Proteomes" id="UP000240418">
    <property type="component" value="Unassembled WGS sequence"/>
</dbReference>
<evidence type="ECO:0000256" key="13">
    <source>
        <dbReference type="PROSITE-ProRule" id="PRU00277"/>
    </source>
</evidence>
<evidence type="ECO:0000256" key="9">
    <source>
        <dbReference type="ARBA" id="ARBA00023306"/>
    </source>
</evidence>
<dbReference type="FunFam" id="3.10.50.40:FF:000001">
    <property type="entry name" value="Trigger factor"/>
    <property type="match status" value="1"/>
</dbReference>
<dbReference type="PROSITE" id="PS50059">
    <property type="entry name" value="FKBP_PPIASE"/>
    <property type="match status" value="1"/>
</dbReference>
<dbReference type="GO" id="GO:0051301">
    <property type="term" value="P:cell division"/>
    <property type="evidence" value="ECO:0007669"/>
    <property type="project" value="UniProtKB-KW"/>
</dbReference>
<comment type="catalytic activity">
    <reaction evidence="1 12 13">
        <text>[protein]-peptidylproline (omega=180) = [protein]-peptidylproline (omega=0)</text>
        <dbReference type="Rhea" id="RHEA:16237"/>
        <dbReference type="Rhea" id="RHEA-COMP:10747"/>
        <dbReference type="Rhea" id="RHEA-COMP:10748"/>
        <dbReference type="ChEBI" id="CHEBI:83833"/>
        <dbReference type="ChEBI" id="CHEBI:83834"/>
        <dbReference type="EC" id="5.2.1.8"/>
    </reaction>
</comment>
<dbReference type="InterPro" id="IPR008880">
    <property type="entry name" value="Trigger_fac_C"/>
</dbReference>
<dbReference type="InterPro" id="IPR027304">
    <property type="entry name" value="Trigger_fact/SurA_dom_sf"/>
</dbReference>
<dbReference type="InterPro" id="IPR001179">
    <property type="entry name" value="PPIase_FKBP_dom"/>
</dbReference>
<accession>A0A2P8FFR4</accession>
<evidence type="ECO:0000259" key="15">
    <source>
        <dbReference type="PROSITE" id="PS50059"/>
    </source>
</evidence>
<keyword evidence="17" id="KW-1185">Reference proteome</keyword>
<evidence type="ECO:0000256" key="2">
    <source>
        <dbReference type="ARBA" id="ARBA00005464"/>
    </source>
</evidence>
<dbReference type="Pfam" id="PF05698">
    <property type="entry name" value="Trigger_C"/>
    <property type="match status" value="1"/>
</dbReference>
<gene>
    <name evidence="12" type="primary">tig</name>
    <name evidence="16" type="ORF">CLV88_103202</name>
</gene>
<keyword evidence="6 12" id="KW-0697">Rotamase</keyword>
<evidence type="ECO:0000256" key="3">
    <source>
        <dbReference type="ARBA" id="ARBA00013194"/>
    </source>
</evidence>
<dbReference type="InterPro" id="IPR008881">
    <property type="entry name" value="Trigger_fac_ribosome-bd_bac"/>
</dbReference>
<keyword evidence="5 12" id="KW-0132">Cell division</keyword>
<name>A0A2P8FFR4_9RHOB</name>
<dbReference type="GO" id="GO:0006457">
    <property type="term" value="P:protein folding"/>
    <property type="evidence" value="ECO:0007669"/>
    <property type="project" value="UniProtKB-UniRule"/>
</dbReference>
<comment type="subcellular location">
    <subcellularLocation>
        <location evidence="12">Cytoplasm</location>
    </subcellularLocation>
    <text evidence="12">About half TF is bound to the ribosome near the polypeptide exit tunnel while the other half is free in the cytoplasm.</text>
</comment>
<organism evidence="16 17">
    <name type="scientific">Shimia abyssi</name>
    <dbReference type="NCBI Taxonomy" id="1662395"/>
    <lineage>
        <taxon>Bacteria</taxon>
        <taxon>Pseudomonadati</taxon>
        <taxon>Pseudomonadota</taxon>
        <taxon>Alphaproteobacteria</taxon>
        <taxon>Rhodobacterales</taxon>
        <taxon>Roseobacteraceae</taxon>
    </lineage>
</organism>
<dbReference type="SUPFAM" id="SSF54534">
    <property type="entry name" value="FKBP-like"/>
    <property type="match status" value="1"/>
</dbReference>
<sequence length="444" mass="49372">MQVTETLNEGLKRGYNIVVTASELDDKVNEKLAEAQPEIEMKGFRKGKVPMPLLRKQFGERLMGEAMQEAIDGAMNNHFEESGDRPALQPKVEMKNGEEWTPGNDVEVEMSYEALPEIPEVELKGITLEKMVVKADDAAVEEALGNLAETAQDFKARRKGSKAKDGDQVVMDFLGKVDGEAFDGGAAEDFPLVLGSGQFIPGFEEQLVGVKAEEEKDVTVSFPDDYQAENLAGKEAVFSCTIKEVKEPVAAELNDELAQKFGAEDLDGLKGQISERLESEYSGAARSVMKRALLDQLDGLVSFDLPPSLVEAEAGQIAHQLWHEENPEVEGHDHPEIEATDEHNKLAERRVRLGLLLAELGQKAEVEVTDAEMTQAIMNQARQYPGQERQFFEFVQQNAQMQQQLRAPLFEDKVVDYVFELATVSDKEVSKDELQKAIEELDEE</sequence>
<dbReference type="EC" id="5.2.1.8" evidence="3 12"/>
<comment type="function">
    <text evidence="10 12">Involved in protein export. Acts as a chaperone by maintaining the newly synthesized protein in an open conformation. Functions as a peptidyl-prolyl cis-trans isomerase.</text>
</comment>
<evidence type="ECO:0000256" key="1">
    <source>
        <dbReference type="ARBA" id="ARBA00000971"/>
    </source>
</evidence>